<evidence type="ECO:0000313" key="8">
    <source>
        <dbReference type="Proteomes" id="UP000039865"/>
    </source>
</evidence>
<evidence type="ECO:0000256" key="4">
    <source>
        <dbReference type="PROSITE-ProRule" id="PRU00091"/>
    </source>
</evidence>
<feature type="compositionally biased region" description="Polar residues" evidence="5">
    <location>
        <begin position="350"/>
        <end position="359"/>
    </location>
</feature>
<keyword evidence="8" id="KW-1185">Reference proteome</keyword>
<keyword evidence="1" id="KW-0479">Metal-binding</keyword>
<dbReference type="GO" id="GO:0000281">
    <property type="term" value="P:mitotic cytokinesis"/>
    <property type="evidence" value="ECO:0007669"/>
    <property type="project" value="InterPro"/>
</dbReference>
<name>A0A078AVX8_STYLE</name>
<dbReference type="InterPro" id="IPR013083">
    <property type="entry name" value="Znf_RING/FYVE/PHD"/>
</dbReference>
<dbReference type="GO" id="GO:0030496">
    <property type="term" value="C:midbody"/>
    <property type="evidence" value="ECO:0007669"/>
    <property type="project" value="TreeGrafter"/>
</dbReference>
<evidence type="ECO:0000259" key="6">
    <source>
        <dbReference type="PROSITE" id="PS50178"/>
    </source>
</evidence>
<dbReference type="SMART" id="SM00064">
    <property type="entry name" value="FYVE"/>
    <property type="match status" value="1"/>
</dbReference>
<dbReference type="PROSITE" id="PS50178">
    <property type="entry name" value="ZF_FYVE"/>
    <property type="match status" value="1"/>
</dbReference>
<dbReference type="InterPro" id="IPR028730">
    <property type="entry name" value="ZFYVE26"/>
</dbReference>
<dbReference type="InterPro" id="IPR017455">
    <property type="entry name" value="Znf_FYVE-rel"/>
</dbReference>
<dbReference type="InterPro" id="IPR011011">
    <property type="entry name" value="Znf_FYVE_PHD"/>
</dbReference>
<feature type="region of interest" description="Disordered" evidence="5">
    <location>
        <begin position="350"/>
        <end position="372"/>
    </location>
</feature>
<dbReference type="InParanoid" id="A0A078AVX8"/>
<dbReference type="Proteomes" id="UP000039865">
    <property type="component" value="Unassembled WGS sequence"/>
</dbReference>
<dbReference type="GO" id="GO:0008270">
    <property type="term" value="F:zinc ion binding"/>
    <property type="evidence" value="ECO:0007669"/>
    <property type="project" value="UniProtKB-KW"/>
</dbReference>
<keyword evidence="2 4" id="KW-0863">Zinc-finger</keyword>
<protein>
    <submittedName>
        <fullName evidence="7">Pleckstrin domain-containing protein</fullName>
    </submittedName>
</protein>
<accession>A0A078AVX8</accession>
<dbReference type="InterPro" id="IPR000306">
    <property type="entry name" value="Znf_FYVE"/>
</dbReference>
<evidence type="ECO:0000256" key="1">
    <source>
        <dbReference type="ARBA" id="ARBA00022723"/>
    </source>
</evidence>
<evidence type="ECO:0000256" key="5">
    <source>
        <dbReference type="SAM" id="MobiDB-lite"/>
    </source>
</evidence>
<dbReference type="Pfam" id="PF01363">
    <property type="entry name" value="FYVE"/>
    <property type="match status" value="1"/>
</dbReference>
<evidence type="ECO:0000313" key="7">
    <source>
        <dbReference type="EMBL" id="CDW86610.1"/>
    </source>
</evidence>
<dbReference type="PANTHER" id="PTHR46591:SF1">
    <property type="entry name" value="ZINC FINGER FYVE DOMAIN-CONTAINING PROTEIN 26"/>
    <property type="match status" value="1"/>
</dbReference>
<dbReference type="GO" id="GO:0000724">
    <property type="term" value="P:double-strand break repair via homologous recombination"/>
    <property type="evidence" value="ECO:0007669"/>
    <property type="project" value="InterPro"/>
</dbReference>
<feature type="domain" description="FYVE-type" evidence="6">
    <location>
        <begin position="410"/>
        <end position="469"/>
    </location>
</feature>
<dbReference type="GO" id="GO:0005813">
    <property type="term" value="C:centrosome"/>
    <property type="evidence" value="ECO:0007669"/>
    <property type="project" value="TreeGrafter"/>
</dbReference>
<dbReference type="GO" id="GO:0032465">
    <property type="term" value="P:regulation of cytokinesis"/>
    <property type="evidence" value="ECO:0007669"/>
    <property type="project" value="TreeGrafter"/>
</dbReference>
<dbReference type="PANTHER" id="PTHR46591">
    <property type="entry name" value="ZINC FINGER FYVE DOMAIN-CONTAINING PROTEIN 26"/>
    <property type="match status" value="1"/>
</dbReference>
<dbReference type="GO" id="GO:0032266">
    <property type="term" value="F:phosphatidylinositol-3-phosphate binding"/>
    <property type="evidence" value="ECO:0007669"/>
    <property type="project" value="InterPro"/>
</dbReference>
<proteinExistence type="predicted"/>
<dbReference type="SUPFAM" id="SSF57903">
    <property type="entry name" value="FYVE/PHD zinc finger"/>
    <property type="match status" value="1"/>
</dbReference>
<dbReference type="EMBL" id="CCKQ01014816">
    <property type="protein sequence ID" value="CDW86610.1"/>
    <property type="molecule type" value="Genomic_DNA"/>
</dbReference>
<sequence length="497" mass="57295">MTNDEIKDARDTQVGQGIKQIEEIYSQDFQRQDSQHNDFSFNTFGEKPIVSYQNLNEINLQLRIDFMETEMKHLIFKNNELTQIARYYQSNIQRLNSEVIAYFSGSNVSTSDRLQENDDVIAQKQRADTQSSQTKNNIEGSDSETFTNVVDYQSKIKITINKVMDIHSRNLGQIDEEDPMQSNFNSEVQNTVIESQRIANISRPQNHVEIQQDYHKQQVQILESKITQMMSIIQTDLMGQSSVASQSILNHQHALMGVSVASRDNLLGETHTDIMTTDAYDKSESKRFDKSYLSKAISVQEEFQLQNINAKQSQLVQKQKSEQIISGILNRNKGARSFVQKQKTQLLKSSNADSHSEYISANRRNHSTTRSQDRWQVFNHATAGNLREQSVDSYLDEPLQGIEPTKWTPNERFNNCQVCSNQFGIFKRKHHCRSCGQLVCAGCSPNKDYVFGYKDIKVRVCQQCLSKKKKRVRLQLKKRVFTSANSSLANQPRYRKR</sequence>
<dbReference type="GO" id="GO:0005765">
    <property type="term" value="C:lysosomal membrane"/>
    <property type="evidence" value="ECO:0007669"/>
    <property type="project" value="TreeGrafter"/>
</dbReference>
<dbReference type="AlphaFoldDB" id="A0A078AVX8"/>
<gene>
    <name evidence="7" type="primary">Contig1289.g1410</name>
    <name evidence="7" type="ORF">STYLEM_15707</name>
</gene>
<dbReference type="Gene3D" id="3.30.40.10">
    <property type="entry name" value="Zinc/RING finger domain, C3HC4 (zinc finger)"/>
    <property type="match status" value="1"/>
</dbReference>
<evidence type="ECO:0000256" key="2">
    <source>
        <dbReference type="ARBA" id="ARBA00022771"/>
    </source>
</evidence>
<dbReference type="OrthoDB" id="294573at2759"/>
<reference evidence="7 8" key="1">
    <citation type="submission" date="2014-06" db="EMBL/GenBank/DDBJ databases">
        <authorList>
            <person name="Swart Estienne"/>
        </authorList>
    </citation>
    <scope>NUCLEOTIDE SEQUENCE [LARGE SCALE GENOMIC DNA]</scope>
    <source>
        <strain evidence="7 8">130c</strain>
    </source>
</reference>
<organism evidence="7 8">
    <name type="scientific">Stylonychia lemnae</name>
    <name type="common">Ciliate</name>
    <dbReference type="NCBI Taxonomy" id="5949"/>
    <lineage>
        <taxon>Eukaryota</taxon>
        <taxon>Sar</taxon>
        <taxon>Alveolata</taxon>
        <taxon>Ciliophora</taxon>
        <taxon>Intramacronucleata</taxon>
        <taxon>Spirotrichea</taxon>
        <taxon>Stichotrichia</taxon>
        <taxon>Sporadotrichida</taxon>
        <taxon>Oxytrichidae</taxon>
        <taxon>Stylonychinae</taxon>
        <taxon>Stylonychia</taxon>
    </lineage>
</organism>
<keyword evidence="3" id="KW-0862">Zinc</keyword>
<evidence type="ECO:0000256" key="3">
    <source>
        <dbReference type="ARBA" id="ARBA00022833"/>
    </source>
</evidence>